<protein>
    <submittedName>
        <fullName evidence="6">Protein root UVB sensitive 1, chloroplastic</fullName>
    </submittedName>
</protein>
<reference evidence="6" key="2">
    <citation type="submission" date="2025-08" db="UniProtKB">
        <authorList>
            <consortium name="RefSeq"/>
        </authorList>
    </citation>
    <scope>IDENTIFICATION</scope>
    <source>
        <tissue evidence="6">Leaf</tissue>
    </source>
</reference>
<keyword evidence="2" id="KW-0472">Membrane</keyword>
<evidence type="ECO:0000259" key="3">
    <source>
        <dbReference type="Pfam" id="PF04884"/>
    </source>
</evidence>
<evidence type="ECO:0000259" key="4">
    <source>
        <dbReference type="Pfam" id="PF24160"/>
    </source>
</evidence>
<comment type="similarity">
    <text evidence="1">Belongs to the RUS1 family.</text>
</comment>
<feature type="transmembrane region" description="Helical" evidence="2">
    <location>
        <begin position="365"/>
        <end position="395"/>
    </location>
</feature>
<evidence type="ECO:0000313" key="6">
    <source>
        <dbReference type="RefSeq" id="XP_018436489.1"/>
    </source>
</evidence>
<organism evidence="5 6">
    <name type="scientific">Raphanus sativus</name>
    <name type="common">Radish</name>
    <name type="synonym">Raphanus raphanistrum var. sativus</name>
    <dbReference type="NCBI Taxonomy" id="3726"/>
    <lineage>
        <taxon>Eukaryota</taxon>
        <taxon>Viridiplantae</taxon>
        <taxon>Streptophyta</taxon>
        <taxon>Embryophyta</taxon>
        <taxon>Tracheophyta</taxon>
        <taxon>Spermatophyta</taxon>
        <taxon>Magnoliopsida</taxon>
        <taxon>eudicotyledons</taxon>
        <taxon>Gunneridae</taxon>
        <taxon>Pentapetalae</taxon>
        <taxon>rosids</taxon>
        <taxon>malvids</taxon>
        <taxon>Brassicales</taxon>
        <taxon>Brassicaceae</taxon>
        <taxon>Brassiceae</taxon>
        <taxon>Raphanus</taxon>
    </lineage>
</organism>
<proteinExistence type="inferred from homology"/>
<dbReference type="GO" id="GO:0009941">
    <property type="term" value="C:chloroplast envelope"/>
    <property type="evidence" value="ECO:0007669"/>
    <property type="project" value="TreeGrafter"/>
</dbReference>
<dbReference type="Proteomes" id="UP000504610">
    <property type="component" value="Chromosome 6"/>
</dbReference>
<dbReference type="GO" id="GO:0032502">
    <property type="term" value="P:developmental process"/>
    <property type="evidence" value="ECO:0007669"/>
    <property type="project" value="TreeGrafter"/>
</dbReference>
<feature type="domain" description="Protein root UVB sensitive/RUS" evidence="3">
    <location>
        <begin position="191"/>
        <end position="423"/>
    </location>
</feature>
<evidence type="ECO:0000256" key="2">
    <source>
        <dbReference type="SAM" id="Phobius"/>
    </source>
</evidence>
<dbReference type="Pfam" id="PF24160">
    <property type="entry name" value="UVB_sens_C"/>
    <property type="match status" value="1"/>
</dbReference>
<feature type="domain" description="Root UVB sensitive protein C-terminal" evidence="4">
    <location>
        <begin position="473"/>
        <end position="543"/>
    </location>
</feature>
<keyword evidence="2" id="KW-0812">Transmembrane</keyword>
<dbReference type="GO" id="GO:0010224">
    <property type="term" value="P:response to UV-B"/>
    <property type="evidence" value="ECO:0007669"/>
    <property type="project" value="TreeGrafter"/>
</dbReference>
<dbReference type="InterPro" id="IPR054549">
    <property type="entry name" value="UVB_sens_RUS_dom"/>
</dbReference>
<dbReference type="PANTHER" id="PTHR12770:SF22">
    <property type="entry name" value="PROTEIN ROOT UVB SENSITIVE 1, CHLOROPLASTIC"/>
    <property type="match status" value="1"/>
</dbReference>
<keyword evidence="2" id="KW-1133">Transmembrane helix</keyword>
<dbReference type="PANTHER" id="PTHR12770">
    <property type="entry name" value="RUS1 FAMILY PROTEIN C16ORF58"/>
    <property type="match status" value="1"/>
</dbReference>
<sequence>MSCSYLFTGDASVASRRWNDVSFRQRLLLPRQSLRPPPLPSLSQFPRLVIATAANESFTNQSLGTRSCCFSSLFAGDIGNNDNGNGSSGGGDGGWWFNGGDNSSDDDSSSSHPFRFLCLLLFLVLSCFFQLRLSAAFAIARAPEETEDTVWEVRGSKRKRLVPDYVEDEFVVSKEPALDLSSSLTPENLLAQCRNLLIQFLLPEGYPNSVTSDYLDYSLWRGVQGIASQISGVLATQSLLYAVGLGKGAIPTAAAINWVLKDGIGYLSKIMLSQYGRHFDVHPKGWRLFADLLENAAFGMEMLTPLFPHFFVMIGAAAGAGRSAAALIQAATKSCFNAGFASQRNFAEVIAKGEAQGMVSKSMGILLGIVIANSIGTSTSLALAAFGVVTSIHMYTNFKSYQCIQLRTLNPYRASLVFSEYLISGQAPLVKEVNDEEPVFPAVRFLNIKSPKKLQEFVLSSEAKAAAADIEERLQLGSKLSEVIHNKEEAIALFDLYRDEGYILTEHKGRFCVTLKESSSPQDMLRSLFQVNYLYWLEKNAGIEATNTYSDCKPGGRLHISLDYVRREFELAKEDSETVGWVTEGLIARPLPTRIRLGYDSEPSSSSPSSS</sequence>
<gene>
    <name evidence="6" type="primary">LOC108808890</name>
</gene>
<dbReference type="RefSeq" id="XP_018436489.1">
    <property type="nucleotide sequence ID" value="XM_018580987.2"/>
</dbReference>
<evidence type="ECO:0000256" key="1">
    <source>
        <dbReference type="ARBA" id="ARBA00007558"/>
    </source>
</evidence>
<dbReference type="GeneID" id="108808890"/>
<dbReference type="KEGG" id="rsz:108808890"/>
<dbReference type="InterPro" id="IPR006968">
    <property type="entry name" value="RUS_fam"/>
</dbReference>
<dbReference type="AlphaFoldDB" id="A0A6J0JNU9"/>
<keyword evidence="5" id="KW-1185">Reference proteome</keyword>
<dbReference type="OrthoDB" id="364779at2759"/>
<dbReference type="Pfam" id="PF04884">
    <property type="entry name" value="UVB_sens_prot"/>
    <property type="match status" value="1"/>
</dbReference>
<evidence type="ECO:0000313" key="5">
    <source>
        <dbReference type="Proteomes" id="UP000504610"/>
    </source>
</evidence>
<accession>A0A6J0JNU9</accession>
<name>A0A6J0JNU9_RAPSA</name>
<dbReference type="InterPro" id="IPR055412">
    <property type="entry name" value="UVB_sens_C"/>
</dbReference>
<reference evidence="5" key="1">
    <citation type="journal article" date="2019" name="Database">
        <title>The radish genome database (RadishGD): an integrated information resource for radish genomics.</title>
        <authorList>
            <person name="Yu H.J."/>
            <person name="Baek S."/>
            <person name="Lee Y.J."/>
            <person name="Cho A."/>
            <person name="Mun J.H."/>
        </authorList>
    </citation>
    <scope>NUCLEOTIDE SEQUENCE [LARGE SCALE GENOMIC DNA]</scope>
    <source>
        <strain evidence="5">cv. WK10039</strain>
    </source>
</reference>